<comment type="caution">
    <text evidence="1">The sequence shown here is derived from an EMBL/GenBank/DDBJ whole genome shotgun (WGS) entry which is preliminary data.</text>
</comment>
<accession>A0A0D1M5J0</accession>
<reference evidence="1 2" key="1">
    <citation type="submission" date="2015-01" db="EMBL/GenBank/DDBJ databases">
        <title>Genome of Sphingomonas taxi strain 30a.</title>
        <authorList>
            <person name="Eevers N."/>
            <person name="Van Hamme J."/>
            <person name="Bottos E."/>
            <person name="Weyens N."/>
            <person name="Vangronsveld J."/>
        </authorList>
    </citation>
    <scope>NUCLEOTIDE SEQUENCE [LARGE SCALE GENOMIC DNA]</scope>
    <source>
        <strain evidence="1 2">30a</strain>
    </source>
</reference>
<sequence>MSDKPVPMNLDRYADMIGGSAEFLRVWAKQDGPVTCFVNPVPIGPDPFAFGLAMVDCVRHAARAYARAVNIDEEAALARIWEGLDAERAAPTTDPISITANRDVH</sequence>
<proteinExistence type="predicted"/>
<dbReference type="InterPro" id="IPR031796">
    <property type="entry name" value="DUF5076"/>
</dbReference>
<protein>
    <recommendedName>
        <fullName evidence="3">DUF5076 domain-containing protein</fullName>
    </recommendedName>
</protein>
<dbReference type="Pfam" id="PF16826">
    <property type="entry name" value="DUF5076"/>
    <property type="match status" value="1"/>
</dbReference>
<dbReference type="EMBL" id="JXTP01000049">
    <property type="protein sequence ID" value="KIU27295.1"/>
    <property type="molecule type" value="Genomic_DNA"/>
</dbReference>
<gene>
    <name evidence="1" type="ORF">SR41_10780</name>
</gene>
<dbReference type="AlphaFoldDB" id="A0A0D1M5J0"/>
<dbReference type="RefSeq" id="WP_020486446.1">
    <property type="nucleotide sequence ID" value="NZ_CP023705.1"/>
</dbReference>
<dbReference type="PATRIC" id="fig|1549858.7.peg.2393"/>
<dbReference type="GeneID" id="93799277"/>
<evidence type="ECO:0008006" key="3">
    <source>
        <dbReference type="Google" id="ProtNLM"/>
    </source>
</evidence>
<organism evidence="1 2">
    <name type="scientific">Sphingomonas melonis</name>
    <dbReference type="NCBI Taxonomy" id="152682"/>
    <lineage>
        <taxon>Bacteria</taxon>
        <taxon>Pseudomonadati</taxon>
        <taxon>Pseudomonadota</taxon>
        <taxon>Alphaproteobacteria</taxon>
        <taxon>Sphingomonadales</taxon>
        <taxon>Sphingomonadaceae</taxon>
        <taxon>Sphingomonas</taxon>
    </lineage>
</organism>
<dbReference type="Proteomes" id="UP000033203">
    <property type="component" value="Unassembled WGS sequence"/>
</dbReference>
<name>A0A0D1M5J0_9SPHN</name>
<dbReference type="Gene3D" id="3.30.2370.10">
    <property type="entry name" value="putative pyruvate dehydrogenase"/>
    <property type="match status" value="1"/>
</dbReference>
<evidence type="ECO:0000313" key="2">
    <source>
        <dbReference type="Proteomes" id="UP000033203"/>
    </source>
</evidence>
<evidence type="ECO:0000313" key="1">
    <source>
        <dbReference type="EMBL" id="KIU27295.1"/>
    </source>
</evidence>